<evidence type="ECO:0000313" key="16">
    <source>
        <dbReference type="Proteomes" id="UP000355283"/>
    </source>
</evidence>
<name>A0A4D9CX69_9STRA</name>
<evidence type="ECO:0000256" key="8">
    <source>
        <dbReference type="ARBA" id="ARBA00037954"/>
    </source>
</evidence>
<evidence type="ECO:0000256" key="4">
    <source>
        <dbReference type="ARBA" id="ARBA00022801"/>
    </source>
</evidence>
<dbReference type="SUPFAM" id="SSF52540">
    <property type="entry name" value="P-loop containing nucleoside triphosphate hydrolases"/>
    <property type="match status" value="1"/>
</dbReference>
<dbReference type="Proteomes" id="UP000355283">
    <property type="component" value="Unassembled WGS sequence"/>
</dbReference>
<keyword evidence="7" id="KW-0508">mRNA splicing</keyword>
<keyword evidence="16" id="KW-1185">Reference proteome</keyword>
<dbReference type="PROSITE" id="PS51194">
    <property type="entry name" value="HELICASE_CTER"/>
    <property type="match status" value="1"/>
</dbReference>
<evidence type="ECO:0000256" key="5">
    <source>
        <dbReference type="ARBA" id="ARBA00022806"/>
    </source>
</evidence>
<comment type="catalytic activity">
    <reaction evidence="9">
        <text>ATP + H2O = ADP + phosphate + H(+)</text>
        <dbReference type="Rhea" id="RHEA:13065"/>
        <dbReference type="ChEBI" id="CHEBI:15377"/>
        <dbReference type="ChEBI" id="CHEBI:15378"/>
        <dbReference type="ChEBI" id="CHEBI:30616"/>
        <dbReference type="ChEBI" id="CHEBI:43474"/>
        <dbReference type="ChEBI" id="CHEBI:456216"/>
        <dbReference type="EC" id="3.6.4.13"/>
    </reaction>
</comment>
<feature type="compositionally biased region" description="Basic and acidic residues" evidence="11">
    <location>
        <begin position="178"/>
        <end position="204"/>
    </location>
</feature>
<dbReference type="Gene3D" id="3.40.50.300">
    <property type="entry name" value="P-loop containing nucleotide triphosphate hydrolases"/>
    <property type="match status" value="2"/>
</dbReference>
<dbReference type="PANTHER" id="PTHR47958">
    <property type="entry name" value="ATP-DEPENDENT RNA HELICASE DBP3"/>
    <property type="match status" value="1"/>
</dbReference>
<dbReference type="Pfam" id="PF25430">
    <property type="entry name" value="DDX23"/>
    <property type="match status" value="1"/>
</dbReference>
<evidence type="ECO:0000259" key="14">
    <source>
        <dbReference type="PROSITE" id="PS51195"/>
    </source>
</evidence>
<dbReference type="PROSITE" id="PS51192">
    <property type="entry name" value="HELICASE_ATP_BIND_1"/>
    <property type="match status" value="1"/>
</dbReference>
<evidence type="ECO:0000256" key="11">
    <source>
        <dbReference type="SAM" id="MobiDB-lite"/>
    </source>
</evidence>
<dbReference type="InterPro" id="IPR057479">
    <property type="entry name" value="PRP28/DDX23-like_helical"/>
</dbReference>
<dbReference type="GO" id="GO:0016787">
    <property type="term" value="F:hydrolase activity"/>
    <property type="evidence" value="ECO:0007669"/>
    <property type="project" value="UniProtKB-KW"/>
</dbReference>
<dbReference type="InterPro" id="IPR014001">
    <property type="entry name" value="Helicase_ATP-bd"/>
</dbReference>
<dbReference type="GO" id="GO:0006397">
    <property type="term" value="P:mRNA processing"/>
    <property type="evidence" value="ECO:0007669"/>
    <property type="project" value="UniProtKB-KW"/>
</dbReference>
<dbReference type="OrthoDB" id="196131at2759"/>
<dbReference type="GO" id="GO:0005524">
    <property type="term" value="F:ATP binding"/>
    <property type="evidence" value="ECO:0007669"/>
    <property type="project" value="UniProtKB-KW"/>
</dbReference>
<dbReference type="FunFam" id="3.40.50.300:FF:000008">
    <property type="entry name" value="ATP-dependent RNA helicase RhlB"/>
    <property type="match status" value="1"/>
</dbReference>
<feature type="region of interest" description="Disordered" evidence="11">
    <location>
        <begin position="789"/>
        <end position="820"/>
    </location>
</feature>
<feature type="region of interest" description="Disordered" evidence="11">
    <location>
        <begin position="300"/>
        <end position="336"/>
    </location>
</feature>
<reference evidence="15 16" key="1">
    <citation type="submission" date="2019-01" db="EMBL/GenBank/DDBJ databases">
        <title>Nuclear Genome Assembly of the Microalgal Biofuel strain Nannochloropsis salina CCMP1776.</title>
        <authorList>
            <person name="Hovde B."/>
        </authorList>
    </citation>
    <scope>NUCLEOTIDE SEQUENCE [LARGE SCALE GENOMIC DNA]</scope>
    <source>
        <strain evidence="15 16">CCMP1776</strain>
    </source>
</reference>
<feature type="region of interest" description="Disordered" evidence="11">
    <location>
        <begin position="1"/>
        <end position="98"/>
    </location>
</feature>
<evidence type="ECO:0000313" key="15">
    <source>
        <dbReference type="EMBL" id="TFJ82055.1"/>
    </source>
</evidence>
<dbReference type="InterPro" id="IPR027417">
    <property type="entry name" value="P-loop_NTPase"/>
</dbReference>
<dbReference type="CDD" id="cd17945">
    <property type="entry name" value="DEADc_DDX23"/>
    <property type="match status" value="1"/>
</dbReference>
<keyword evidence="3" id="KW-0547">Nucleotide-binding</keyword>
<gene>
    <name evidence="15" type="ORF">NSK_006721</name>
</gene>
<evidence type="ECO:0000256" key="3">
    <source>
        <dbReference type="ARBA" id="ARBA00022741"/>
    </source>
</evidence>
<feature type="compositionally biased region" description="Basic and acidic residues" evidence="11">
    <location>
        <begin position="801"/>
        <end position="814"/>
    </location>
</feature>
<dbReference type="Pfam" id="PF00270">
    <property type="entry name" value="DEAD"/>
    <property type="match status" value="1"/>
</dbReference>
<dbReference type="GO" id="GO:0003724">
    <property type="term" value="F:RNA helicase activity"/>
    <property type="evidence" value="ECO:0007669"/>
    <property type="project" value="UniProtKB-EC"/>
</dbReference>
<feature type="domain" description="Helicase ATP-binding" evidence="12">
    <location>
        <begin position="417"/>
        <end position="619"/>
    </location>
</feature>
<keyword evidence="5" id="KW-0347">Helicase</keyword>
<feature type="short sequence motif" description="Q motif" evidence="10">
    <location>
        <begin position="386"/>
        <end position="414"/>
    </location>
</feature>
<dbReference type="GO" id="GO:0003676">
    <property type="term" value="F:nucleic acid binding"/>
    <property type="evidence" value="ECO:0007669"/>
    <property type="project" value="InterPro"/>
</dbReference>
<evidence type="ECO:0000256" key="6">
    <source>
        <dbReference type="ARBA" id="ARBA00022840"/>
    </source>
</evidence>
<feature type="compositionally biased region" description="Basic and acidic residues" evidence="11">
    <location>
        <begin position="311"/>
        <end position="336"/>
    </location>
</feature>
<dbReference type="SMART" id="SM00487">
    <property type="entry name" value="DEXDc"/>
    <property type="match status" value="1"/>
</dbReference>
<sequence>MSSLKRDHENGHVVDDGEHQVKRAKMEVSEEEKEAGPPPEEALRIAEIAARAEARAAARASATGSNGGRDAGGSGGAGGIAKGNHKLPPLPTRIEGGAHEVKFLTKKQREQLALQKLQEKRAAEAPSVKRTGTAMKDVGKGGSAGDGGMGPPRPGSHRDRDGREGSREGGWRVGARGRASDRGAREERERGGRGLSREERERERLERQRQEELQALKDHYLGKKEVKRRVVKPSEKFARIFQFDWEASEDTSRDSNPLYNQRLEVTPLFGRGYVAGVDMREQRKTNRYLEALTLRRQEEERRAEEEAGVSRGDRRDKEEERRSFMEDMRRRREAEARGMERATIGVLGQHWRDKSLESMTERDWRIFREDFDISMRVGRQRVLPLRSWEEANLPASLRKTVEGMGWKEPSPIQRAAIPVGMGRRDIIGIAETGSGKTGAFAIPMINYCLTLPAEHRTRTPEEGPLALVMAPTRELAEQIEAQVAILIEGTGLTSCSGVGGKPIEDQAFALREGVDILIGTPGRLKDLIDSRYLVLNQCNYIVLDEADRMVDMGFEEQVVAVLDTMGGLLKSENEEEADRQAEAAQKGEQLYRVTAMFSATMPPAVERIARSYLRAPATIKIGEANSGKNKRIEQRLIFTTEPGKRKAVVDLLASPKKEDKFIVFVNAKRACDVLARHLEQTRISCGILHGGKSQDQREASLEAFRNGVFTVLVATDVAARGLDIPDVSHVINYDMPAKIENYCHRIGRTGRAGKEGLATTLLTENDSEVFHDLKNYLESTDMKVPPELGKHAAAQQAPGTRNEDGKIMGQKRDSVMYSKR</sequence>
<dbReference type="InterPro" id="IPR011545">
    <property type="entry name" value="DEAD/DEAH_box_helicase_dom"/>
</dbReference>
<keyword evidence="4" id="KW-0378">Hydrolase</keyword>
<comment type="similarity">
    <text evidence="8">Belongs to the DEAD box helicase family. DDX23/PRP28 subfamily.</text>
</comment>
<evidence type="ECO:0000259" key="12">
    <source>
        <dbReference type="PROSITE" id="PS51192"/>
    </source>
</evidence>
<dbReference type="GO" id="GO:0008380">
    <property type="term" value="P:RNA splicing"/>
    <property type="evidence" value="ECO:0007669"/>
    <property type="project" value="UniProtKB-KW"/>
</dbReference>
<organism evidence="15 16">
    <name type="scientific">Nannochloropsis salina CCMP1776</name>
    <dbReference type="NCBI Taxonomy" id="1027361"/>
    <lineage>
        <taxon>Eukaryota</taxon>
        <taxon>Sar</taxon>
        <taxon>Stramenopiles</taxon>
        <taxon>Ochrophyta</taxon>
        <taxon>Eustigmatophyceae</taxon>
        <taxon>Eustigmatales</taxon>
        <taxon>Monodopsidaceae</taxon>
        <taxon>Microchloropsis</taxon>
        <taxon>Microchloropsis salina</taxon>
    </lineage>
</organism>
<dbReference type="Pfam" id="PF00271">
    <property type="entry name" value="Helicase_C"/>
    <property type="match status" value="1"/>
</dbReference>
<evidence type="ECO:0000256" key="2">
    <source>
        <dbReference type="ARBA" id="ARBA00022664"/>
    </source>
</evidence>
<feature type="compositionally biased region" description="Basic and acidic residues" evidence="11">
    <location>
        <begin position="1"/>
        <end position="28"/>
    </location>
</feature>
<dbReference type="AlphaFoldDB" id="A0A4D9CX69"/>
<dbReference type="InterPro" id="IPR001650">
    <property type="entry name" value="Helicase_C-like"/>
</dbReference>
<dbReference type="PROSITE" id="PS00039">
    <property type="entry name" value="DEAD_ATP_HELICASE"/>
    <property type="match status" value="1"/>
</dbReference>
<dbReference type="EC" id="3.6.4.13" evidence="1"/>
<evidence type="ECO:0000256" key="9">
    <source>
        <dbReference type="ARBA" id="ARBA00047984"/>
    </source>
</evidence>
<feature type="region of interest" description="Disordered" evidence="11">
    <location>
        <begin position="112"/>
        <end position="204"/>
    </location>
</feature>
<evidence type="ECO:0000259" key="13">
    <source>
        <dbReference type="PROSITE" id="PS51194"/>
    </source>
</evidence>
<feature type="domain" description="DEAD-box RNA helicase Q" evidence="14">
    <location>
        <begin position="386"/>
        <end position="414"/>
    </location>
</feature>
<accession>A0A4D9CX69</accession>
<dbReference type="SMART" id="SM00490">
    <property type="entry name" value="HELICc"/>
    <property type="match status" value="1"/>
</dbReference>
<protein>
    <recommendedName>
        <fullName evidence="1">RNA helicase</fullName>
        <ecNumber evidence="1">3.6.4.13</ecNumber>
    </recommendedName>
</protein>
<dbReference type="CDD" id="cd18787">
    <property type="entry name" value="SF2_C_DEAD"/>
    <property type="match status" value="1"/>
</dbReference>
<feature type="compositionally biased region" description="Basic and acidic residues" evidence="11">
    <location>
        <begin position="156"/>
        <end position="170"/>
    </location>
</feature>
<proteinExistence type="inferred from homology"/>
<feature type="compositionally biased region" description="Gly residues" evidence="11">
    <location>
        <begin position="140"/>
        <end position="150"/>
    </location>
</feature>
<dbReference type="EMBL" id="SDOX01000121">
    <property type="protein sequence ID" value="TFJ82055.1"/>
    <property type="molecule type" value="Genomic_DNA"/>
</dbReference>
<evidence type="ECO:0000256" key="7">
    <source>
        <dbReference type="ARBA" id="ARBA00023187"/>
    </source>
</evidence>
<keyword evidence="2" id="KW-0507">mRNA processing</keyword>
<evidence type="ECO:0000256" key="10">
    <source>
        <dbReference type="PROSITE-ProRule" id="PRU00552"/>
    </source>
</evidence>
<dbReference type="InterPro" id="IPR000629">
    <property type="entry name" value="RNA-helicase_DEAD-box_CS"/>
</dbReference>
<dbReference type="PROSITE" id="PS51195">
    <property type="entry name" value="Q_MOTIF"/>
    <property type="match status" value="1"/>
</dbReference>
<feature type="domain" description="Helicase C-terminal" evidence="13">
    <location>
        <begin position="647"/>
        <end position="792"/>
    </location>
</feature>
<evidence type="ECO:0000256" key="1">
    <source>
        <dbReference type="ARBA" id="ARBA00012552"/>
    </source>
</evidence>
<feature type="compositionally biased region" description="Gly residues" evidence="11">
    <location>
        <begin position="65"/>
        <end position="81"/>
    </location>
</feature>
<comment type="caution">
    <text evidence="15">The sequence shown here is derived from an EMBL/GenBank/DDBJ whole genome shotgun (WGS) entry which is preliminary data.</text>
</comment>
<dbReference type="InterPro" id="IPR014014">
    <property type="entry name" value="RNA_helicase_DEAD_Q_motif"/>
</dbReference>
<keyword evidence="6" id="KW-0067">ATP-binding</keyword>